<proteinExistence type="predicted"/>
<evidence type="ECO:0000313" key="1">
    <source>
        <dbReference type="EMBL" id="BBG25172.1"/>
    </source>
</evidence>
<organism evidence="2 4">
    <name type="scientific">Sulfuracidifex tepidarius</name>
    <dbReference type="NCBI Taxonomy" id="1294262"/>
    <lineage>
        <taxon>Archaea</taxon>
        <taxon>Thermoproteota</taxon>
        <taxon>Thermoprotei</taxon>
        <taxon>Sulfolobales</taxon>
        <taxon>Sulfolobaceae</taxon>
        <taxon>Sulfuracidifex</taxon>
    </lineage>
</organism>
<evidence type="ECO:0000313" key="4">
    <source>
        <dbReference type="Proteomes" id="UP000325030"/>
    </source>
</evidence>
<sequence length="37" mass="4291">MNVFAYEAVNSNYIKIIDGPNILSTIRNYLINLYLNI</sequence>
<dbReference type="Proteomes" id="UP000325030">
    <property type="component" value="Chromosome"/>
</dbReference>
<dbReference type="EMBL" id="AP018929">
    <property type="protein sequence ID" value="BBG25172.1"/>
    <property type="molecule type" value="Genomic_DNA"/>
</dbReference>
<dbReference type="KEGG" id="step:IC006_2507"/>
<accession>A0A510E602</accession>
<name>A0A510E602_9CREN</name>
<evidence type="ECO:0000313" key="2">
    <source>
        <dbReference type="EMBL" id="BBG27963.1"/>
    </source>
</evidence>
<reference evidence="2 3" key="2">
    <citation type="journal article" date="2020" name="Int. J. Syst. Evol. Microbiol.">
        <title>Sulfuracidifex tepidarius gen. nov., sp. nov. and transfer of Sulfolobus metallicus Huber and Stetter 1992 to the genus Sulfuracidifex as Sulfuracidifex metallicus comb. nov.</title>
        <authorList>
            <person name="Itoh T."/>
            <person name="Miura T."/>
            <person name="Sakai H.D."/>
            <person name="Kato S."/>
            <person name="Ohkuma M."/>
            <person name="Takashina T."/>
        </authorList>
    </citation>
    <scope>NUCLEOTIDE SEQUENCE</scope>
    <source>
        <strain evidence="1 3">IC-006</strain>
        <strain evidence="2">IC-007</strain>
    </source>
</reference>
<reference evidence="4" key="1">
    <citation type="submission" date="2018-09" db="EMBL/GenBank/DDBJ databases">
        <title>Complete Genome Sequencing of Sulfolobus sp. JCM 16834.</title>
        <authorList>
            <person name="Kato S."/>
            <person name="Itoh T."/>
            <person name="Ohkuma M."/>
        </authorList>
    </citation>
    <scope>NUCLEOTIDE SEQUENCE [LARGE SCALE GENOMIC DNA]</scope>
    <source>
        <strain evidence="4">IC-007</strain>
    </source>
</reference>
<protein>
    <submittedName>
        <fullName evidence="2">Uncharacterized protein</fullName>
    </submittedName>
</protein>
<dbReference type="EMBL" id="AP018930">
    <property type="protein sequence ID" value="BBG27963.1"/>
    <property type="molecule type" value="Genomic_DNA"/>
</dbReference>
<dbReference type="Proteomes" id="UP000322983">
    <property type="component" value="Chromosome"/>
</dbReference>
<accession>A0A510DY61</accession>
<dbReference type="AlphaFoldDB" id="A0A510E602"/>
<gene>
    <name evidence="1" type="ORF">IC006_2507</name>
    <name evidence="2" type="ORF">IC007_2518</name>
</gene>
<keyword evidence="3" id="KW-1185">Reference proteome</keyword>
<evidence type="ECO:0000313" key="3">
    <source>
        <dbReference type="Proteomes" id="UP000322983"/>
    </source>
</evidence>